<reference evidence="16" key="2">
    <citation type="submission" date="2025-08" db="UniProtKB">
        <authorList>
            <consortium name="Ensembl"/>
        </authorList>
    </citation>
    <scope>IDENTIFICATION</scope>
    <source>
        <strain evidence="16">Thorbecke</strain>
    </source>
</reference>
<feature type="transmembrane region" description="Helical" evidence="14">
    <location>
        <begin position="242"/>
        <end position="265"/>
    </location>
</feature>
<feature type="transmembrane region" description="Helical" evidence="14">
    <location>
        <begin position="29"/>
        <end position="56"/>
    </location>
</feature>
<keyword evidence="4 13" id="KW-0812">Transmembrane</keyword>
<feature type="domain" description="G-protein coupled receptors family 1 profile" evidence="15">
    <location>
        <begin position="45"/>
        <end position="294"/>
    </location>
</feature>
<sequence>MKDPGSHNHSDPVNAFILLGFPCPQEIQILLFSLFSVTYVLTLIGNLCIICSVWWTQHLHGPMYILLANFSFLEIWYVTSTVPNMLVNLLSGTNTISFSGCFLQFYFFFSMGTTETFFLSAMAFDRYLAICRPLHYPTIMTARRCCRLGACCWACGFSSFLLPVYLISKLPFCGPNTIDHFLCDPGPLLKLSCVPAPSTETVCAVVSSVLIFSTFLFITGSYALVIRAVLRVPSAEGRRKAFSTCGSHLAVVSLFYGSIMVMYVSPTAGNPAGVQKIVTLFYSVLTPLFNPLIYSLRNKEVKEALRKLFRITRFGQRHPLKS</sequence>
<keyword evidence="3 14" id="KW-0716">Sensory transduction</keyword>
<keyword evidence="9" id="KW-1015">Disulfide bond</keyword>
<evidence type="ECO:0000259" key="15">
    <source>
        <dbReference type="PROSITE" id="PS50262"/>
    </source>
</evidence>
<evidence type="ECO:0000256" key="11">
    <source>
        <dbReference type="ARBA" id="ARBA00023180"/>
    </source>
</evidence>
<dbReference type="InParanoid" id="G1TYU9"/>
<evidence type="ECO:0000256" key="14">
    <source>
        <dbReference type="RuleBase" id="RU363047"/>
    </source>
</evidence>
<proteinExistence type="inferred from homology"/>
<dbReference type="OrthoDB" id="9902777at2759"/>
<evidence type="ECO:0000256" key="12">
    <source>
        <dbReference type="ARBA" id="ARBA00023224"/>
    </source>
</evidence>
<dbReference type="EMBL" id="AAGW02024250">
    <property type="status" value="NOT_ANNOTATED_CDS"/>
    <property type="molecule type" value="Genomic_DNA"/>
</dbReference>
<dbReference type="HOGENOM" id="CLU_012526_1_0_1"/>
<feature type="transmembrane region" description="Helical" evidence="14">
    <location>
        <begin position="102"/>
        <end position="124"/>
    </location>
</feature>
<dbReference type="GeneID" id="100348166"/>
<feature type="transmembrane region" description="Helical" evidence="14">
    <location>
        <begin position="277"/>
        <end position="296"/>
    </location>
</feature>
<dbReference type="InterPro" id="IPR000725">
    <property type="entry name" value="Olfact_rcpt"/>
</dbReference>
<dbReference type="STRING" id="9986.ENSOCUP00000022266"/>
<feature type="transmembrane region" description="Helical" evidence="14">
    <location>
        <begin position="204"/>
        <end position="230"/>
    </location>
</feature>
<protein>
    <recommendedName>
        <fullName evidence="14">Olfactory receptor</fullName>
    </recommendedName>
</protein>
<dbReference type="PROSITE" id="PS00237">
    <property type="entry name" value="G_PROTEIN_RECEP_F1_1"/>
    <property type="match status" value="1"/>
</dbReference>
<evidence type="ECO:0000256" key="2">
    <source>
        <dbReference type="ARBA" id="ARBA00022475"/>
    </source>
</evidence>
<dbReference type="PRINTS" id="PR00237">
    <property type="entry name" value="GPCRRHODOPSN"/>
</dbReference>
<dbReference type="RefSeq" id="XP_002717904.1">
    <property type="nucleotide sequence ID" value="XM_002717858.4"/>
</dbReference>
<dbReference type="GeneTree" id="ENSGT00940000164344"/>
<dbReference type="PANTHER" id="PTHR24242">
    <property type="entry name" value="G-PROTEIN COUPLED RECEPTOR"/>
    <property type="match status" value="1"/>
</dbReference>
<evidence type="ECO:0000256" key="1">
    <source>
        <dbReference type="ARBA" id="ARBA00004651"/>
    </source>
</evidence>
<dbReference type="GO" id="GO:0004930">
    <property type="term" value="F:G protein-coupled receptor activity"/>
    <property type="evidence" value="ECO:0007669"/>
    <property type="project" value="UniProtKB-KW"/>
</dbReference>
<dbReference type="PRINTS" id="PR00245">
    <property type="entry name" value="OLFACTORYR"/>
</dbReference>
<dbReference type="Ensembl" id="ENSOCUT00000009388.3">
    <property type="protein sequence ID" value="ENSOCUP00000022266.2"/>
    <property type="gene ID" value="ENSOCUG00000009389.3"/>
</dbReference>
<gene>
    <name evidence="16" type="primary">LOC100348166</name>
</gene>
<comment type="subcellular location">
    <subcellularLocation>
        <location evidence="1 14">Cell membrane</location>
        <topology evidence="1 14">Multi-pass membrane protein</topology>
    </subcellularLocation>
</comment>
<accession>G1TYU9</accession>
<evidence type="ECO:0000256" key="10">
    <source>
        <dbReference type="ARBA" id="ARBA00023170"/>
    </source>
</evidence>
<evidence type="ECO:0000256" key="3">
    <source>
        <dbReference type="ARBA" id="ARBA00022606"/>
    </source>
</evidence>
<dbReference type="PANTHER" id="PTHR24242:SF369">
    <property type="entry name" value="OLFACTORY RECEPTOR"/>
    <property type="match status" value="1"/>
</dbReference>
<evidence type="ECO:0000313" key="17">
    <source>
        <dbReference type="Proteomes" id="UP000001811"/>
    </source>
</evidence>
<dbReference type="InterPro" id="IPR050939">
    <property type="entry name" value="Olfactory_GPCR1"/>
</dbReference>
<dbReference type="CDD" id="cd15913">
    <property type="entry name" value="7tmA_OR11G-like"/>
    <property type="match status" value="1"/>
</dbReference>
<keyword evidence="11" id="KW-0325">Glycoprotein</keyword>
<evidence type="ECO:0000256" key="9">
    <source>
        <dbReference type="ARBA" id="ARBA00023157"/>
    </source>
</evidence>
<comment type="similarity">
    <text evidence="13">Belongs to the G-protein coupled receptor 1 family.</text>
</comment>
<dbReference type="FunFam" id="1.20.1070.10:FF:000001">
    <property type="entry name" value="Olfactory receptor"/>
    <property type="match status" value="1"/>
</dbReference>
<keyword evidence="7 13" id="KW-0297">G-protein coupled receptor</keyword>
<dbReference type="Proteomes" id="UP000001811">
    <property type="component" value="Chromosome 17"/>
</dbReference>
<evidence type="ECO:0000256" key="6">
    <source>
        <dbReference type="ARBA" id="ARBA00022989"/>
    </source>
</evidence>
<keyword evidence="8 14" id="KW-0472">Membrane</keyword>
<reference evidence="16" key="3">
    <citation type="submission" date="2025-09" db="UniProtKB">
        <authorList>
            <consortium name="Ensembl"/>
        </authorList>
    </citation>
    <scope>IDENTIFICATION</scope>
    <source>
        <strain evidence="16">Thorbecke</strain>
    </source>
</reference>
<dbReference type="SUPFAM" id="SSF81321">
    <property type="entry name" value="Family A G protein-coupled receptor-like"/>
    <property type="match status" value="1"/>
</dbReference>
<keyword evidence="6 14" id="KW-1133">Transmembrane helix</keyword>
<dbReference type="KEGG" id="ocu:100348166"/>
<dbReference type="InterPro" id="IPR000276">
    <property type="entry name" value="GPCR_Rhodpsn"/>
</dbReference>
<name>G1TYU9_RABIT</name>
<organism evidence="16 17">
    <name type="scientific">Oryctolagus cuniculus</name>
    <name type="common">Rabbit</name>
    <dbReference type="NCBI Taxonomy" id="9986"/>
    <lineage>
        <taxon>Eukaryota</taxon>
        <taxon>Metazoa</taxon>
        <taxon>Chordata</taxon>
        <taxon>Craniata</taxon>
        <taxon>Vertebrata</taxon>
        <taxon>Euteleostomi</taxon>
        <taxon>Mammalia</taxon>
        <taxon>Eutheria</taxon>
        <taxon>Euarchontoglires</taxon>
        <taxon>Glires</taxon>
        <taxon>Lagomorpha</taxon>
        <taxon>Leporidae</taxon>
        <taxon>Oryctolagus</taxon>
    </lineage>
</organism>
<dbReference type="SMR" id="G1TYU9"/>
<feature type="transmembrane region" description="Helical" evidence="14">
    <location>
        <begin position="145"/>
        <end position="167"/>
    </location>
</feature>
<keyword evidence="2 14" id="KW-1003">Cell membrane</keyword>
<feature type="transmembrane region" description="Helical" evidence="14">
    <location>
        <begin position="63"/>
        <end position="82"/>
    </location>
</feature>
<evidence type="ECO:0000256" key="8">
    <source>
        <dbReference type="ARBA" id="ARBA00023136"/>
    </source>
</evidence>
<evidence type="ECO:0000256" key="13">
    <source>
        <dbReference type="RuleBase" id="RU000688"/>
    </source>
</evidence>
<dbReference type="eggNOG" id="ENOG502QVH7">
    <property type="taxonomic scope" value="Eukaryota"/>
</dbReference>
<dbReference type="AlphaFoldDB" id="G1TYU9"/>
<dbReference type="Bgee" id="ENSOCUG00000009389">
    <property type="expression patterns" value="Expressed in testis"/>
</dbReference>
<keyword evidence="5 14" id="KW-0552">Olfaction</keyword>
<dbReference type="PROSITE" id="PS50262">
    <property type="entry name" value="G_PROTEIN_RECEP_F1_2"/>
    <property type="match status" value="1"/>
</dbReference>
<dbReference type="InterPro" id="IPR017452">
    <property type="entry name" value="GPCR_Rhodpsn_7TM"/>
</dbReference>
<dbReference type="PaxDb" id="9986-ENSOCUP00000022266"/>
<evidence type="ECO:0000256" key="4">
    <source>
        <dbReference type="ARBA" id="ARBA00022692"/>
    </source>
</evidence>
<evidence type="ECO:0000256" key="5">
    <source>
        <dbReference type="ARBA" id="ARBA00022725"/>
    </source>
</evidence>
<keyword evidence="12 13" id="KW-0807">Transducer</keyword>
<evidence type="ECO:0000256" key="7">
    <source>
        <dbReference type="ARBA" id="ARBA00023040"/>
    </source>
</evidence>
<keyword evidence="10 13" id="KW-0675">Receptor</keyword>
<reference evidence="16 17" key="1">
    <citation type="journal article" date="2011" name="Nature">
        <title>A high-resolution map of human evolutionary constraint using 29 mammals.</title>
        <authorList>
            <person name="Lindblad-Toh K."/>
            <person name="Garber M."/>
            <person name="Zuk O."/>
            <person name="Lin M.F."/>
            <person name="Parker B.J."/>
            <person name="Washietl S."/>
            <person name="Kheradpour P."/>
            <person name="Ernst J."/>
            <person name="Jordan G."/>
            <person name="Mauceli E."/>
            <person name="Ward L.D."/>
            <person name="Lowe C.B."/>
            <person name="Holloway A.K."/>
            <person name="Clamp M."/>
            <person name="Gnerre S."/>
            <person name="Alfoldi J."/>
            <person name="Beal K."/>
            <person name="Chang J."/>
            <person name="Clawson H."/>
            <person name="Cuff J."/>
            <person name="Di Palma F."/>
            <person name="Fitzgerald S."/>
            <person name="Flicek P."/>
            <person name="Guttman M."/>
            <person name="Hubisz M.J."/>
            <person name="Jaffe D.B."/>
            <person name="Jungreis I."/>
            <person name="Kent W.J."/>
            <person name="Kostka D."/>
            <person name="Lara M."/>
            <person name="Martins A.L."/>
            <person name="Massingham T."/>
            <person name="Moltke I."/>
            <person name="Raney B.J."/>
            <person name="Rasmussen M.D."/>
            <person name="Robinson J."/>
            <person name="Stark A."/>
            <person name="Vilella A.J."/>
            <person name="Wen J."/>
            <person name="Xie X."/>
            <person name="Zody M.C."/>
            <person name="Baldwin J."/>
            <person name="Bloom T."/>
            <person name="Chin C.W."/>
            <person name="Heiman D."/>
            <person name="Nicol R."/>
            <person name="Nusbaum C."/>
            <person name="Young S."/>
            <person name="Wilkinson J."/>
            <person name="Worley K.C."/>
            <person name="Kovar C.L."/>
            <person name="Muzny D.M."/>
            <person name="Gibbs R.A."/>
            <person name="Cree A."/>
            <person name="Dihn H.H."/>
            <person name="Fowler G."/>
            <person name="Jhangiani S."/>
            <person name="Joshi V."/>
            <person name="Lee S."/>
            <person name="Lewis L.R."/>
            <person name="Nazareth L.V."/>
            <person name="Okwuonu G."/>
            <person name="Santibanez J."/>
            <person name="Warren W.C."/>
            <person name="Mardis E.R."/>
            <person name="Weinstock G.M."/>
            <person name="Wilson R.K."/>
            <person name="Delehaunty K."/>
            <person name="Dooling D."/>
            <person name="Fronik C."/>
            <person name="Fulton L."/>
            <person name="Fulton B."/>
            <person name="Graves T."/>
            <person name="Minx P."/>
            <person name="Sodergren E."/>
            <person name="Birney E."/>
            <person name="Margulies E.H."/>
            <person name="Herrero J."/>
            <person name="Green E.D."/>
            <person name="Haussler D."/>
            <person name="Siepel A."/>
            <person name="Goldman N."/>
            <person name="Pollard K.S."/>
            <person name="Pedersen J.S."/>
            <person name="Lander E.S."/>
            <person name="Kellis M."/>
        </authorList>
    </citation>
    <scope>NUCLEOTIDE SEQUENCE [LARGE SCALE GENOMIC DNA]</scope>
    <source>
        <strain evidence="16 17">Thorbecke inbred</strain>
    </source>
</reference>
<dbReference type="Pfam" id="PF13853">
    <property type="entry name" value="7tm_4"/>
    <property type="match status" value="1"/>
</dbReference>
<evidence type="ECO:0000313" key="16">
    <source>
        <dbReference type="Ensembl" id="ENSOCUP00000022266.2"/>
    </source>
</evidence>
<dbReference type="GO" id="GO:0004984">
    <property type="term" value="F:olfactory receptor activity"/>
    <property type="evidence" value="ECO:0007669"/>
    <property type="project" value="InterPro"/>
</dbReference>
<keyword evidence="17" id="KW-1185">Reference proteome</keyword>
<dbReference type="GO" id="GO:0005886">
    <property type="term" value="C:plasma membrane"/>
    <property type="evidence" value="ECO:0007669"/>
    <property type="project" value="UniProtKB-SubCell"/>
</dbReference>
<dbReference type="Gene3D" id="1.20.1070.10">
    <property type="entry name" value="Rhodopsin 7-helix transmembrane proteins"/>
    <property type="match status" value="1"/>
</dbReference>